<dbReference type="OMA" id="HANLCAL"/>
<evidence type="ECO:0000256" key="1">
    <source>
        <dbReference type="ARBA" id="ARBA00004123"/>
    </source>
</evidence>
<dbReference type="FunFam" id="1.10.20.10:FF:000085">
    <property type="entry name" value="Histone H3.2"/>
    <property type="match status" value="1"/>
</dbReference>
<keyword evidence="4" id="KW-0158">Chromosome</keyword>
<dbReference type="PRINTS" id="PR00622">
    <property type="entry name" value="HISTONEH3"/>
</dbReference>
<dbReference type="OrthoDB" id="842664at2759"/>
<proteinExistence type="inferred from homology"/>
<protein>
    <recommendedName>
        <fullName evidence="8">Core Histone H2A/H2B/H3 domain-containing protein</fullName>
    </recommendedName>
</protein>
<keyword evidence="6" id="KW-0539">Nucleus</keyword>
<evidence type="ECO:0000313" key="10">
    <source>
        <dbReference type="Proteomes" id="UP000054270"/>
    </source>
</evidence>
<dbReference type="GO" id="GO:0030527">
    <property type="term" value="F:structural constituent of chromatin"/>
    <property type="evidence" value="ECO:0007669"/>
    <property type="project" value="InterPro"/>
</dbReference>
<evidence type="ECO:0000256" key="6">
    <source>
        <dbReference type="ARBA" id="ARBA00023242"/>
    </source>
</evidence>
<dbReference type="GO" id="GO:0000786">
    <property type="term" value="C:nucleosome"/>
    <property type="evidence" value="ECO:0007669"/>
    <property type="project" value="UniProtKB-KW"/>
</dbReference>
<dbReference type="STRING" id="945553.A0A0D2PFB5"/>
<dbReference type="InterPro" id="IPR000164">
    <property type="entry name" value="Histone_H3/CENP-A"/>
</dbReference>
<evidence type="ECO:0000256" key="4">
    <source>
        <dbReference type="ARBA" id="ARBA00022454"/>
    </source>
</evidence>
<dbReference type="PANTHER" id="PTHR45810">
    <property type="entry name" value="HISTONE H3.2"/>
    <property type="match status" value="1"/>
</dbReference>
<keyword evidence="5" id="KW-0238">DNA-binding</keyword>
<dbReference type="Pfam" id="PF00125">
    <property type="entry name" value="Histone"/>
    <property type="match status" value="1"/>
</dbReference>
<evidence type="ECO:0000259" key="8">
    <source>
        <dbReference type="Pfam" id="PF00125"/>
    </source>
</evidence>
<gene>
    <name evidence="9" type="ORF">HYPSUDRAFT_1076702</name>
</gene>
<evidence type="ECO:0000256" key="2">
    <source>
        <dbReference type="ARBA" id="ARBA00004286"/>
    </source>
</evidence>
<sequence>MQREIRRYQKSTDLLIRRVPFGRLVREIAMSYRGPVRFQRSAVTALQEAAEACLTESLGDAIMATVHDKRVTLQVKGMALARRLRRENAWTVGNL</sequence>
<keyword evidence="10" id="KW-1185">Reference proteome</keyword>
<comment type="subcellular location">
    <subcellularLocation>
        <location evidence="2">Chromosome</location>
    </subcellularLocation>
    <subcellularLocation>
        <location evidence="1">Nucleus</location>
    </subcellularLocation>
</comment>
<accession>A0A0D2PFB5</accession>
<dbReference type="GO" id="GO:0005634">
    <property type="term" value="C:nucleus"/>
    <property type="evidence" value="ECO:0007669"/>
    <property type="project" value="UniProtKB-SubCell"/>
</dbReference>
<dbReference type="EMBL" id="KN817519">
    <property type="protein sequence ID" value="KJA29449.1"/>
    <property type="molecule type" value="Genomic_DNA"/>
</dbReference>
<dbReference type="GO" id="GO:0003677">
    <property type="term" value="F:DNA binding"/>
    <property type="evidence" value="ECO:0007669"/>
    <property type="project" value="UniProtKB-KW"/>
</dbReference>
<evidence type="ECO:0000256" key="7">
    <source>
        <dbReference type="ARBA" id="ARBA00023269"/>
    </source>
</evidence>
<evidence type="ECO:0000313" key="9">
    <source>
        <dbReference type="EMBL" id="KJA29449.1"/>
    </source>
</evidence>
<dbReference type="InterPro" id="IPR007125">
    <property type="entry name" value="H2A/H2B/H3"/>
</dbReference>
<comment type="similarity">
    <text evidence="3">Belongs to the histone H3 family.</text>
</comment>
<dbReference type="PROSITE" id="PS00959">
    <property type="entry name" value="HISTONE_H3_2"/>
    <property type="match status" value="1"/>
</dbReference>
<dbReference type="PANTHER" id="PTHR45810:SF1">
    <property type="entry name" value="HISTONE H3-LIKE CENTROMERIC PROTEIN A"/>
    <property type="match status" value="1"/>
</dbReference>
<dbReference type="InterPro" id="IPR009072">
    <property type="entry name" value="Histone-fold"/>
</dbReference>
<evidence type="ECO:0000256" key="5">
    <source>
        <dbReference type="ARBA" id="ARBA00023125"/>
    </source>
</evidence>
<dbReference type="AlphaFoldDB" id="A0A0D2PFB5"/>
<evidence type="ECO:0000256" key="3">
    <source>
        <dbReference type="ARBA" id="ARBA00010343"/>
    </source>
</evidence>
<dbReference type="GO" id="GO:0046982">
    <property type="term" value="F:protein heterodimerization activity"/>
    <property type="evidence" value="ECO:0007669"/>
    <property type="project" value="InterPro"/>
</dbReference>
<dbReference type="Gene3D" id="1.10.20.10">
    <property type="entry name" value="Histone, subunit A"/>
    <property type="match status" value="1"/>
</dbReference>
<feature type="domain" description="Core Histone H2A/H2B/H3" evidence="8">
    <location>
        <begin position="2"/>
        <end position="84"/>
    </location>
</feature>
<dbReference type="SUPFAM" id="SSF47113">
    <property type="entry name" value="Histone-fold"/>
    <property type="match status" value="1"/>
</dbReference>
<keyword evidence="7" id="KW-0544">Nucleosome core</keyword>
<reference evidence="10" key="1">
    <citation type="submission" date="2014-04" db="EMBL/GenBank/DDBJ databases">
        <title>Evolutionary Origins and Diversification of the Mycorrhizal Mutualists.</title>
        <authorList>
            <consortium name="DOE Joint Genome Institute"/>
            <consortium name="Mycorrhizal Genomics Consortium"/>
            <person name="Kohler A."/>
            <person name="Kuo A."/>
            <person name="Nagy L.G."/>
            <person name="Floudas D."/>
            <person name="Copeland A."/>
            <person name="Barry K.W."/>
            <person name="Cichocki N."/>
            <person name="Veneault-Fourrey C."/>
            <person name="LaButti K."/>
            <person name="Lindquist E.A."/>
            <person name="Lipzen A."/>
            <person name="Lundell T."/>
            <person name="Morin E."/>
            <person name="Murat C."/>
            <person name="Riley R."/>
            <person name="Ohm R."/>
            <person name="Sun H."/>
            <person name="Tunlid A."/>
            <person name="Henrissat B."/>
            <person name="Grigoriev I.V."/>
            <person name="Hibbett D.S."/>
            <person name="Martin F."/>
        </authorList>
    </citation>
    <scope>NUCLEOTIDE SEQUENCE [LARGE SCALE GENOMIC DNA]</scope>
    <source>
        <strain evidence="10">FD-334 SS-4</strain>
    </source>
</reference>
<dbReference type="SMART" id="SM00428">
    <property type="entry name" value="H3"/>
    <property type="match status" value="1"/>
</dbReference>
<dbReference type="Proteomes" id="UP000054270">
    <property type="component" value="Unassembled WGS sequence"/>
</dbReference>
<organism evidence="9 10">
    <name type="scientific">Hypholoma sublateritium (strain FD-334 SS-4)</name>
    <dbReference type="NCBI Taxonomy" id="945553"/>
    <lineage>
        <taxon>Eukaryota</taxon>
        <taxon>Fungi</taxon>
        <taxon>Dikarya</taxon>
        <taxon>Basidiomycota</taxon>
        <taxon>Agaricomycotina</taxon>
        <taxon>Agaricomycetes</taxon>
        <taxon>Agaricomycetidae</taxon>
        <taxon>Agaricales</taxon>
        <taxon>Agaricineae</taxon>
        <taxon>Strophariaceae</taxon>
        <taxon>Hypholoma</taxon>
    </lineage>
</organism>
<name>A0A0D2PFB5_HYPSF</name>